<evidence type="ECO:0000313" key="2">
    <source>
        <dbReference type="EMBL" id="KKR04119.1"/>
    </source>
</evidence>
<accession>A0A0G0MJD1</accession>
<protein>
    <submittedName>
        <fullName evidence="2">Uncharacterized protein</fullName>
    </submittedName>
</protein>
<proteinExistence type="predicted"/>
<reference evidence="2 3" key="1">
    <citation type="journal article" date="2015" name="Nature">
        <title>rRNA introns, odd ribosomes, and small enigmatic genomes across a large radiation of phyla.</title>
        <authorList>
            <person name="Brown C.T."/>
            <person name="Hug L.A."/>
            <person name="Thomas B.C."/>
            <person name="Sharon I."/>
            <person name="Castelle C.J."/>
            <person name="Singh A."/>
            <person name="Wilkins M.J."/>
            <person name="Williams K.H."/>
            <person name="Banfield J.F."/>
        </authorList>
    </citation>
    <scope>NUCLEOTIDE SEQUENCE [LARGE SCALE GENOMIC DNA]</scope>
</reference>
<name>A0A0G0MJD1_9BACT</name>
<gene>
    <name evidence="2" type="ORF">UT30_C0012G0030</name>
</gene>
<feature type="transmembrane region" description="Helical" evidence="1">
    <location>
        <begin position="6"/>
        <end position="24"/>
    </location>
</feature>
<dbReference type="EMBL" id="LBWG01000012">
    <property type="protein sequence ID" value="KKR04119.1"/>
    <property type="molecule type" value="Genomic_DNA"/>
</dbReference>
<organism evidence="2 3">
    <name type="scientific">Candidatus Uhrbacteria bacterium GW2011_GWF2_39_13</name>
    <dbReference type="NCBI Taxonomy" id="1618995"/>
    <lineage>
        <taxon>Bacteria</taxon>
        <taxon>Candidatus Uhriibacteriota</taxon>
    </lineage>
</organism>
<sequence>MKYFSFLIFLTIGVVIGVTLTFFFTKNIKPTDPNTGVRFLSYKNEELGFFLNYPENFSEITSGKNIVNFEEVHNPEDLPDGFSVYVTPTSFASTQAWIASQPIGNNNAPGIKPLVQIDGNDAYLISNYTQIDSGEQNKPIYGQILSGVIVTNKKLYEIKYRNQFPIDVVPSINPIMTQVLASISSNSDNFENPDQANIDNAQSALIAFLSKLHDKQYEEASLYYGSNYDQLREWNPTVDKNDYAELWKNGCERNGLNCLEIKNLEMEQKDGTYIANVWFSNADGTEFRISTPDDSSTEKTSQNVFSFTITKSENDSFKVQTMPPYTP</sequence>
<keyword evidence="1" id="KW-0472">Membrane</keyword>
<comment type="caution">
    <text evidence="2">The sequence shown here is derived from an EMBL/GenBank/DDBJ whole genome shotgun (WGS) entry which is preliminary data.</text>
</comment>
<evidence type="ECO:0000313" key="3">
    <source>
        <dbReference type="Proteomes" id="UP000033935"/>
    </source>
</evidence>
<keyword evidence="1" id="KW-0812">Transmembrane</keyword>
<dbReference type="Proteomes" id="UP000033935">
    <property type="component" value="Unassembled WGS sequence"/>
</dbReference>
<keyword evidence="1" id="KW-1133">Transmembrane helix</keyword>
<evidence type="ECO:0000256" key="1">
    <source>
        <dbReference type="SAM" id="Phobius"/>
    </source>
</evidence>
<dbReference type="AlphaFoldDB" id="A0A0G0MJD1"/>